<reference evidence="2 3" key="1">
    <citation type="submission" date="2017-06" db="EMBL/GenBank/DDBJ databases">
        <title>Ant-infecting Ophiocordyceps genomes reveal a high diversity of potential behavioral manipulation genes and a possible major role for enterotoxins.</title>
        <authorList>
            <person name="De Bekker C."/>
            <person name="Evans H.C."/>
            <person name="Brachmann A."/>
            <person name="Hughes D.P."/>
        </authorList>
    </citation>
    <scope>NUCLEOTIDE SEQUENCE [LARGE SCALE GENOMIC DNA]</scope>
    <source>
        <strain evidence="2 3">1348a</strain>
    </source>
</reference>
<dbReference type="EMBL" id="NJEU01000920">
    <property type="protein sequence ID" value="PHH69544.1"/>
    <property type="molecule type" value="Genomic_DNA"/>
</dbReference>
<dbReference type="AlphaFoldDB" id="A0A2C5YR93"/>
<evidence type="ECO:0000256" key="1">
    <source>
        <dbReference type="SAM" id="MobiDB-lite"/>
    </source>
</evidence>
<protein>
    <submittedName>
        <fullName evidence="2">Uncharacterized protein</fullName>
    </submittedName>
</protein>
<accession>A0A2C5YR93</accession>
<proteinExistence type="predicted"/>
<name>A0A2C5YR93_9HYPO</name>
<evidence type="ECO:0000313" key="2">
    <source>
        <dbReference type="EMBL" id="PHH69544.1"/>
    </source>
</evidence>
<organism evidence="2 3">
    <name type="scientific">Ophiocordyceps australis</name>
    <dbReference type="NCBI Taxonomy" id="1399860"/>
    <lineage>
        <taxon>Eukaryota</taxon>
        <taxon>Fungi</taxon>
        <taxon>Dikarya</taxon>
        <taxon>Ascomycota</taxon>
        <taxon>Pezizomycotina</taxon>
        <taxon>Sordariomycetes</taxon>
        <taxon>Hypocreomycetidae</taxon>
        <taxon>Hypocreales</taxon>
        <taxon>Ophiocordycipitaceae</taxon>
        <taxon>Ophiocordyceps</taxon>
    </lineage>
</organism>
<comment type="caution">
    <text evidence="2">The sequence shown here is derived from an EMBL/GenBank/DDBJ whole genome shotgun (WGS) entry which is preliminary data.</text>
</comment>
<feature type="compositionally biased region" description="Basic and acidic residues" evidence="1">
    <location>
        <begin position="10"/>
        <end position="23"/>
    </location>
</feature>
<keyword evidence="3" id="KW-1185">Reference proteome</keyword>
<evidence type="ECO:0000313" key="3">
    <source>
        <dbReference type="Proteomes" id="UP000224854"/>
    </source>
</evidence>
<gene>
    <name evidence="2" type="ORF">CDD82_7694</name>
</gene>
<sequence>MENGSSVGFEDWHAAACRPRDSNQTKSQQQLLGTEWQRAVYLLPGQVDHGWHLELAACSTYNPMLHMHRETAIRHSLKHATNIVPSPLFSLFSPAPLSRPSEPPL</sequence>
<feature type="region of interest" description="Disordered" evidence="1">
    <location>
        <begin position="1"/>
        <end position="26"/>
    </location>
</feature>
<dbReference type="Proteomes" id="UP000224854">
    <property type="component" value="Unassembled WGS sequence"/>
</dbReference>